<reference evidence="1" key="1">
    <citation type="submission" date="2014-09" db="EMBL/GenBank/DDBJ databases">
        <authorList>
            <person name="Magalhaes I.L.F."/>
            <person name="Oliveira U."/>
            <person name="Santos F.R."/>
            <person name="Vidigal T.H.D.A."/>
            <person name="Brescovit A.D."/>
            <person name="Santos A.J."/>
        </authorList>
    </citation>
    <scope>NUCLEOTIDE SEQUENCE</scope>
    <source>
        <tissue evidence="1">Shoot tissue taken approximately 20 cm above the soil surface</tissue>
    </source>
</reference>
<name>A0A0A9C1C7_ARUDO</name>
<accession>A0A0A9C1C7</accession>
<evidence type="ECO:0000313" key="1">
    <source>
        <dbReference type="EMBL" id="JAD68263.1"/>
    </source>
</evidence>
<proteinExistence type="predicted"/>
<dbReference type="EMBL" id="GBRH01229632">
    <property type="protein sequence ID" value="JAD68263.1"/>
    <property type="molecule type" value="Transcribed_RNA"/>
</dbReference>
<sequence>MYQIINIDLLNFIFISLFVCENC</sequence>
<protein>
    <submittedName>
        <fullName evidence="1">Uncharacterized protein</fullName>
    </submittedName>
</protein>
<dbReference type="AlphaFoldDB" id="A0A0A9C1C7"/>
<organism evidence="1">
    <name type="scientific">Arundo donax</name>
    <name type="common">Giant reed</name>
    <name type="synonym">Donax arundinaceus</name>
    <dbReference type="NCBI Taxonomy" id="35708"/>
    <lineage>
        <taxon>Eukaryota</taxon>
        <taxon>Viridiplantae</taxon>
        <taxon>Streptophyta</taxon>
        <taxon>Embryophyta</taxon>
        <taxon>Tracheophyta</taxon>
        <taxon>Spermatophyta</taxon>
        <taxon>Magnoliopsida</taxon>
        <taxon>Liliopsida</taxon>
        <taxon>Poales</taxon>
        <taxon>Poaceae</taxon>
        <taxon>PACMAD clade</taxon>
        <taxon>Arundinoideae</taxon>
        <taxon>Arundineae</taxon>
        <taxon>Arundo</taxon>
    </lineage>
</organism>
<reference evidence="1" key="2">
    <citation type="journal article" date="2015" name="Data Brief">
        <title>Shoot transcriptome of the giant reed, Arundo donax.</title>
        <authorList>
            <person name="Barrero R.A."/>
            <person name="Guerrero F.D."/>
            <person name="Moolhuijzen P."/>
            <person name="Goolsby J.A."/>
            <person name="Tidwell J."/>
            <person name="Bellgard S.E."/>
            <person name="Bellgard M.I."/>
        </authorList>
    </citation>
    <scope>NUCLEOTIDE SEQUENCE</scope>
    <source>
        <tissue evidence="1">Shoot tissue taken approximately 20 cm above the soil surface</tissue>
    </source>
</reference>